<feature type="signal peptide" evidence="1">
    <location>
        <begin position="1"/>
        <end position="25"/>
    </location>
</feature>
<feature type="chain" id="PRO_5044337378" description="Type 1 fimbrial protein" evidence="1">
    <location>
        <begin position="26"/>
        <end position="103"/>
    </location>
</feature>
<dbReference type="EMBL" id="RBIZ01000003">
    <property type="protein sequence ID" value="RKR65086.1"/>
    <property type="molecule type" value="Genomic_DNA"/>
</dbReference>
<evidence type="ECO:0000313" key="3">
    <source>
        <dbReference type="EMBL" id="SQA60311.1"/>
    </source>
</evidence>
<accession>A0AB38FR84</accession>
<keyword evidence="1" id="KW-0732">Signal</keyword>
<sequence>MNAFIRKALPALFIVATSWSLQANAAQGGIIHFRGAIVEDPCNISPSTDNISFRCLRDGVMKTSVYSLHQAEQGVRNNANLSAVKMDYINPKKTMAVLTVTYN</sequence>
<gene>
    <name evidence="2" type="ORF">C7387_1806</name>
    <name evidence="3" type="ORF">NCTC11967_00492</name>
</gene>
<evidence type="ECO:0008006" key="6">
    <source>
        <dbReference type="Google" id="ProtNLM"/>
    </source>
</evidence>
<evidence type="ECO:0000313" key="4">
    <source>
        <dbReference type="Proteomes" id="UP000251313"/>
    </source>
</evidence>
<keyword evidence="5" id="KW-1185">Reference proteome</keyword>
<comment type="caution">
    <text evidence="3">The sequence shown here is derived from an EMBL/GenBank/DDBJ whole genome shotgun (WGS) entry which is preliminary data.</text>
</comment>
<dbReference type="RefSeq" id="WP_051861013.1">
    <property type="nucleotide sequence ID" value="NZ_CAKMYC010000001.1"/>
</dbReference>
<evidence type="ECO:0000256" key="1">
    <source>
        <dbReference type="SAM" id="SignalP"/>
    </source>
</evidence>
<organism evidence="3 4">
    <name type="scientific">Yokenella regensburgei</name>
    <dbReference type="NCBI Taxonomy" id="158877"/>
    <lineage>
        <taxon>Bacteria</taxon>
        <taxon>Pseudomonadati</taxon>
        <taxon>Pseudomonadota</taxon>
        <taxon>Gammaproteobacteria</taxon>
        <taxon>Enterobacterales</taxon>
        <taxon>Enterobacteriaceae</taxon>
        <taxon>Yokenella</taxon>
    </lineage>
</organism>
<dbReference type="AlphaFoldDB" id="A0AB38FR84"/>
<proteinExistence type="predicted"/>
<reference evidence="3 4" key="1">
    <citation type="submission" date="2018-06" db="EMBL/GenBank/DDBJ databases">
        <authorList>
            <consortium name="Pathogen Informatics"/>
            <person name="Doyle S."/>
        </authorList>
    </citation>
    <scope>NUCLEOTIDE SEQUENCE [LARGE SCALE GENOMIC DNA]</scope>
    <source>
        <strain evidence="3 4">NCTC11967</strain>
    </source>
</reference>
<protein>
    <recommendedName>
        <fullName evidence="6">Type 1 fimbrial protein</fullName>
    </recommendedName>
</protein>
<name>A0AB38FR84_9ENTR</name>
<dbReference type="Proteomes" id="UP000251313">
    <property type="component" value="Unassembled WGS sequence"/>
</dbReference>
<dbReference type="GeneID" id="66903833"/>
<evidence type="ECO:0000313" key="2">
    <source>
        <dbReference type="EMBL" id="RKR65086.1"/>
    </source>
</evidence>
<dbReference type="Proteomes" id="UP000267341">
    <property type="component" value="Unassembled WGS sequence"/>
</dbReference>
<reference evidence="2 5" key="2">
    <citation type="submission" date="2018-10" db="EMBL/GenBank/DDBJ databases">
        <title>Genomic Encyclopedia of Type Strains, Phase IV (KMG-IV): sequencing the most valuable type-strain genomes for metagenomic binning, comparative biology and taxonomic classification.</title>
        <authorList>
            <person name="Goeker M."/>
        </authorList>
    </citation>
    <scope>NUCLEOTIDE SEQUENCE [LARGE SCALE GENOMIC DNA]</scope>
    <source>
        <strain evidence="2 5">DSM 5079</strain>
    </source>
</reference>
<evidence type="ECO:0000313" key="5">
    <source>
        <dbReference type="Proteomes" id="UP000267341"/>
    </source>
</evidence>
<dbReference type="EMBL" id="UAVL01000001">
    <property type="protein sequence ID" value="SQA60311.1"/>
    <property type="molecule type" value="Genomic_DNA"/>
</dbReference>